<dbReference type="Gene3D" id="3.50.50.60">
    <property type="entry name" value="FAD/NAD(P)-binding domain"/>
    <property type="match status" value="1"/>
</dbReference>
<dbReference type="PANTHER" id="PTHR22912">
    <property type="entry name" value="DISULFIDE OXIDOREDUCTASE"/>
    <property type="match status" value="1"/>
</dbReference>
<dbReference type="Proteomes" id="UP000198211">
    <property type="component" value="Unassembled WGS sequence"/>
</dbReference>
<proteinExistence type="predicted"/>
<dbReference type="InterPro" id="IPR036188">
    <property type="entry name" value="FAD/NAD-bd_sf"/>
</dbReference>
<dbReference type="GO" id="GO:0006103">
    <property type="term" value="P:2-oxoglutarate metabolic process"/>
    <property type="evidence" value="ECO:0007669"/>
    <property type="project" value="TreeGrafter"/>
</dbReference>
<keyword evidence="5" id="KW-1185">Reference proteome</keyword>
<dbReference type="PANTHER" id="PTHR22912:SF93">
    <property type="entry name" value="SOLUBLE PYRIDINE NUCLEOTIDE TRANSHYDROGENASE"/>
    <property type="match status" value="1"/>
</dbReference>
<evidence type="ECO:0000313" key="4">
    <source>
        <dbReference type="EMBL" id="OWZ07177.1"/>
    </source>
</evidence>
<dbReference type="OrthoDB" id="361797at2759"/>
<keyword evidence="3" id="KW-0274">FAD</keyword>
<dbReference type="AlphaFoldDB" id="A0A225VQV1"/>
<dbReference type="GO" id="GO:0050660">
    <property type="term" value="F:flavin adenine dinucleotide binding"/>
    <property type="evidence" value="ECO:0007669"/>
    <property type="project" value="TreeGrafter"/>
</dbReference>
<sequence length="122" mass="12936">MPALLLRRSVASLATASRPFARPAACSAFSTEAPAECKPLTDTLRELRASEHFDLIVIGSGPAGQKCAIDSAKHGKSVAIVDKRDMLGGVCVHTGTVPSKTFREAALHLTGYRHKAFYNGQG</sequence>
<dbReference type="Pfam" id="PF12831">
    <property type="entry name" value="FAD_oxidored"/>
    <property type="match status" value="1"/>
</dbReference>
<evidence type="ECO:0000256" key="2">
    <source>
        <dbReference type="ARBA" id="ARBA00022630"/>
    </source>
</evidence>
<evidence type="ECO:0000256" key="3">
    <source>
        <dbReference type="ARBA" id="ARBA00022827"/>
    </source>
</evidence>
<dbReference type="STRING" id="4795.A0A225VQV1"/>
<organism evidence="4 5">
    <name type="scientific">Phytophthora megakarya</name>
    <dbReference type="NCBI Taxonomy" id="4795"/>
    <lineage>
        <taxon>Eukaryota</taxon>
        <taxon>Sar</taxon>
        <taxon>Stramenopiles</taxon>
        <taxon>Oomycota</taxon>
        <taxon>Peronosporomycetes</taxon>
        <taxon>Peronosporales</taxon>
        <taxon>Peronosporaceae</taxon>
        <taxon>Phytophthora</taxon>
    </lineage>
</organism>
<accession>A0A225VQV1</accession>
<dbReference type="PRINTS" id="PR00411">
    <property type="entry name" value="PNDRDTASEI"/>
</dbReference>
<reference evidence="5" key="1">
    <citation type="submission" date="2017-03" db="EMBL/GenBank/DDBJ databases">
        <title>Phytopthora megakarya and P. palmivora, two closely related causual agents of cacao black pod achieved similar genome size and gene model numbers by different mechanisms.</title>
        <authorList>
            <person name="Ali S."/>
            <person name="Shao J."/>
            <person name="Larry D.J."/>
            <person name="Kronmiller B."/>
            <person name="Shen D."/>
            <person name="Strem M.D."/>
            <person name="Melnick R.L."/>
            <person name="Guiltinan M.J."/>
            <person name="Tyler B.M."/>
            <person name="Meinhardt L.W."/>
            <person name="Bailey B.A."/>
        </authorList>
    </citation>
    <scope>NUCLEOTIDE SEQUENCE [LARGE SCALE GENOMIC DNA]</scope>
    <source>
        <strain evidence="5">zdho120</strain>
    </source>
</reference>
<dbReference type="GO" id="GO:0005829">
    <property type="term" value="C:cytosol"/>
    <property type="evidence" value="ECO:0007669"/>
    <property type="project" value="TreeGrafter"/>
</dbReference>
<comment type="caution">
    <text evidence="4">The sequence shown here is derived from an EMBL/GenBank/DDBJ whole genome shotgun (WGS) entry which is preliminary data.</text>
</comment>
<protein>
    <submittedName>
        <fullName evidence="4">Soluble pyridine nucleotide transhydrogenase</fullName>
    </submittedName>
</protein>
<keyword evidence="2" id="KW-0285">Flavoprotein</keyword>
<feature type="non-terminal residue" evidence="4">
    <location>
        <position position="122"/>
    </location>
</feature>
<dbReference type="InterPro" id="IPR050151">
    <property type="entry name" value="Class-I_Pyr_Nuc-Dis_Oxidored"/>
</dbReference>
<evidence type="ECO:0000313" key="5">
    <source>
        <dbReference type="Proteomes" id="UP000198211"/>
    </source>
</evidence>
<dbReference type="EMBL" id="NBNE01003642">
    <property type="protein sequence ID" value="OWZ07177.1"/>
    <property type="molecule type" value="Genomic_DNA"/>
</dbReference>
<dbReference type="GO" id="GO:0004148">
    <property type="term" value="F:dihydrolipoyl dehydrogenase (NADH) activity"/>
    <property type="evidence" value="ECO:0007669"/>
    <property type="project" value="TreeGrafter"/>
</dbReference>
<name>A0A225VQV1_9STRA</name>
<evidence type="ECO:0000256" key="1">
    <source>
        <dbReference type="ARBA" id="ARBA00001974"/>
    </source>
</evidence>
<comment type="cofactor">
    <cofactor evidence="1">
        <name>FAD</name>
        <dbReference type="ChEBI" id="CHEBI:57692"/>
    </cofactor>
</comment>
<gene>
    <name evidence="4" type="ORF">PHMEG_00020463</name>
</gene>
<dbReference type="SUPFAM" id="SSF51905">
    <property type="entry name" value="FAD/NAD(P)-binding domain"/>
    <property type="match status" value="1"/>
</dbReference>